<keyword evidence="3" id="KW-1185">Reference proteome</keyword>
<proteinExistence type="predicted"/>
<reference evidence="2 3" key="2">
    <citation type="journal article" date="2022" name="Mol. Biol. Evol.">
        <title>Comparative Genomics Reveals Insights into the Divergent Evolution of Astigmatic Mites and Household Pest Adaptations.</title>
        <authorList>
            <person name="Xiong Q."/>
            <person name="Wan A.T."/>
            <person name="Liu X."/>
            <person name="Fung C.S."/>
            <person name="Xiao X."/>
            <person name="Malainual N."/>
            <person name="Hou J."/>
            <person name="Wang L."/>
            <person name="Wang M."/>
            <person name="Yang K.Y."/>
            <person name="Cui Y."/>
            <person name="Leung E.L."/>
            <person name="Nong W."/>
            <person name="Shin S.K."/>
            <person name="Au S.W."/>
            <person name="Jeong K.Y."/>
            <person name="Chew F.T."/>
            <person name="Hui J.H."/>
            <person name="Leung T.F."/>
            <person name="Tungtrongchitr A."/>
            <person name="Zhong N."/>
            <person name="Liu Z."/>
            <person name="Tsui S.K."/>
        </authorList>
    </citation>
    <scope>NUCLEOTIDE SEQUENCE [LARGE SCALE GENOMIC DNA]</scope>
    <source>
        <strain evidence="2">Derp</strain>
    </source>
</reference>
<reference evidence="2 3" key="1">
    <citation type="journal article" date="2018" name="J. Allergy Clin. Immunol.">
        <title>High-quality assembly of Dermatophagoides pteronyssinus genome and transcriptome reveals a wide range of novel allergens.</title>
        <authorList>
            <person name="Liu X.Y."/>
            <person name="Yang K.Y."/>
            <person name="Wang M.Q."/>
            <person name="Kwok J.S."/>
            <person name="Zeng X."/>
            <person name="Yang Z."/>
            <person name="Xiao X.J."/>
            <person name="Lau C.P."/>
            <person name="Li Y."/>
            <person name="Huang Z.M."/>
            <person name="Ba J.G."/>
            <person name="Yim A.K."/>
            <person name="Ouyang C.Y."/>
            <person name="Ngai S.M."/>
            <person name="Chan T.F."/>
            <person name="Leung E.L."/>
            <person name="Liu L."/>
            <person name="Liu Z.G."/>
            <person name="Tsui S.K."/>
        </authorList>
    </citation>
    <scope>NUCLEOTIDE SEQUENCE [LARGE SCALE GENOMIC DNA]</scope>
    <source>
        <strain evidence="2">Derp</strain>
    </source>
</reference>
<dbReference type="EMBL" id="NJHN03000009">
    <property type="protein sequence ID" value="KAH9426530.1"/>
    <property type="molecule type" value="Genomic_DNA"/>
</dbReference>
<organism evidence="2 3">
    <name type="scientific">Dermatophagoides pteronyssinus</name>
    <name type="common">European house dust mite</name>
    <dbReference type="NCBI Taxonomy" id="6956"/>
    <lineage>
        <taxon>Eukaryota</taxon>
        <taxon>Metazoa</taxon>
        <taxon>Ecdysozoa</taxon>
        <taxon>Arthropoda</taxon>
        <taxon>Chelicerata</taxon>
        <taxon>Arachnida</taxon>
        <taxon>Acari</taxon>
        <taxon>Acariformes</taxon>
        <taxon>Sarcoptiformes</taxon>
        <taxon>Astigmata</taxon>
        <taxon>Psoroptidia</taxon>
        <taxon>Analgoidea</taxon>
        <taxon>Pyroglyphidae</taxon>
        <taxon>Dermatophagoidinae</taxon>
        <taxon>Dermatophagoides</taxon>
    </lineage>
</organism>
<evidence type="ECO:0000313" key="3">
    <source>
        <dbReference type="Proteomes" id="UP000887458"/>
    </source>
</evidence>
<keyword evidence="1" id="KW-1133">Transmembrane helix</keyword>
<gene>
    <name evidence="2" type="ORF">DERP_013712</name>
</gene>
<sequence length="140" mass="16231">MDNDRSESRTTNGRFKIRLALLIIIIFMLITIILAIIFVIIFWKINQHSNSNGKQVDSNNLDNDDGCHRTLLQNSEHSNKSSLSSTTCTECIDQSIERIFQNDDDIVVVNDILCYGMYIEYACRPTSFYRLQVYKLKLNE</sequence>
<keyword evidence="1" id="KW-0812">Transmembrane</keyword>
<name>A0ABQ8JV83_DERPT</name>
<evidence type="ECO:0000256" key="1">
    <source>
        <dbReference type="SAM" id="Phobius"/>
    </source>
</evidence>
<protein>
    <submittedName>
        <fullName evidence="2">Uncharacterized protein</fullName>
    </submittedName>
</protein>
<keyword evidence="1" id="KW-0472">Membrane</keyword>
<accession>A0ABQ8JV83</accession>
<evidence type="ECO:0000313" key="2">
    <source>
        <dbReference type="EMBL" id="KAH9426530.1"/>
    </source>
</evidence>
<comment type="caution">
    <text evidence="2">The sequence shown here is derived from an EMBL/GenBank/DDBJ whole genome shotgun (WGS) entry which is preliminary data.</text>
</comment>
<dbReference type="Proteomes" id="UP000887458">
    <property type="component" value="Unassembled WGS sequence"/>
</dbReference>
<feature type="transmembrane region" description="Helical" evidence="1">
    <location>
        <begin position="21"/>
        <end position="43"/>
    </location>
</feature>